<dbReference type="PANTHER" id="PTHR42956">
    <property type="entry name" value="NITROGENASE IRON-MOLYBDENUM COFACTOR BIOSYNTHESIS PROTEIN NIFE"/>
    <property type="match status" value="1"/>
</dbReference>
<dbReference type="Proteomes" id="UP000198943">
    <property type="component" value="Unassembled WGS sequence"/>
</dbReference>
<dbReference type="PANTHER" id="PTHR42956:SF1">
    <property type="entry name" value="NITROGENASE IRON-MOLYBDENUM COFACTOR BIOSYNTHESIS PROTEIN NIFE"/>
    <property type="match status" value="1"/>
</dbReference>
<dbReference type="OrthoDB" id="9767044at2"/>
<evidence type="ECO:0000259" key="1">
    <source>
        <dbReference type="Pfam" id="PF00148"/>
    </source>
</evidence>
<evidence type="ECO:0000313" key="3">
    <source>
        <dbReference type="Proteomes" id="UP000198943"/>
    </source>
</evidence>
<proteinExistence type="predicted"/>
<organism evidence="2 3">
    <name type="scientific">Succiniclasticum ruminis</name>
    <dbReference type="NCBI Taxonomy" id="40841"/>
    <lineage>
        <taxon>Bacteria</taxon>
        <taxon>Bacillati</taxon>
        <taxon>Bacillota</taxon>
        <taxon>Negativicutes</taxon>
        <taxon>Acidaminococcales</taxon>
        <taxon>Acidaminococcaceae</taxon>
        <taxon>Succiniclasticum</taxon>
    </lineage>
</organism>
<gene>
    <name evidence="2" type="ORF">SAMN04487864_108128</name>
</gene>
<dbReference type="AlphaFoldDB" id="A0A1G6M116"/>
<sequence length="472" mass="51138">MRDNDFKTSCHHMSTCALTGASAFFDAIPGSFMLINGPLWCYFYAMKYVEDYDASALRRFHCTQPEGNALVYGTEKDLLAGLDFVKANFTPERIFILNNCSVSLVGDDIAGIAAKAELPCSVYAADCGGIAGDFAEGYEIALLRVIAEVKKNAEAKTDVSFEHAKSQNCNNGSAAVSETKSENAAEVKVSASANPAISSAKPSVNVLGLSPTYFRGEEDIKEIRRILETAGYHINAIPGGGSAWSEIIQLPQADLNLVLRDELALKAAKELQAKFGTPYLSVGMPYGIAGTLRWLDAINAVLPAKNREAIRQEAETVNARLQFRSSNMQSLWGPLWFDNILIAAPPSEAAGIAEAVRGEWADTGNLVIHFTQDTALRPKAATKICIAGKDDTAMKETFENWSGGLVMGSSLEASRLVRLKKPFVNCNIVLPAYHEIIATDSPLCGIRGAAYLFERIWNAKLSGCMDEVKSIR</sequence>
<dbReference type="Gene3D" id="3.40.50.1980">
    <property type="entry name" value="Nitrogenase molybdenum iron protein domain"/>
    <property type="match status" value="2"/>
</dbReference>
<dbReference type="Pfam" id="PF00148">
    <property type="entry name" value="Oxidored_nitro"/>
    <property type="match status" value="1"/>
</dbReference>
<protein>
    <submittedName>
        <fullName evidence="2">Nitrogenase molybdenum-iron protein, alpha and beta chains</fullName>
    </submittedName>
</protein>
<accession>A0A1G6M116</accession>
<name>A0A1G6M116_9FIRM</name>
<dbReference type="CDD" id="cd00316">
    <property type="entry name" value="Oxidoreductase_nitrogenase"/>
    <property type="match status" value="1"/>
</dbReference>
<evidence type="ECO:0000313" key="2">
    <source>
        <dbReference type="EMBL" id="SDC49238.1"/>
    </source>
</evidence>
<dbReference type="SUPFAM" id="SSF53807">
    <property type="entry name" value="Helical backbone' metal receptor"/>
    <property type="match status" value="1"/>
</dbReference>
<dbReference type="GO" id="GO:0016491">
    <property type="term" value="F:oxidoreductase activity"/>
    <property type="evidence" value="ECO:0007669"/>
    <property type="project" value="InterPro"/>
</dbReference>
<reference evidence="3" key="1">
    <citation type="submission" date="2016-10" db="EMBL/GenBank/DDBJ databases">
        <authorList>
            <person name="Varghese N."/>
            <person name="Submissions S."/>
        </authorList>
    </citation>
    <scope>NUCLEOTIDE SEQUENCE [LARGE SCALE GENOMIC DNA]</scope>
    <source>
        <strain evidence="3">DSM 11005</strain>
    </source>
</reference>
<dbReference type="EMBL" id="FMYW01000008">
    <property type="protein sequence ID" value="SDC49238.1"/>
    <property type="molecule type" value="Genomic_DNA"/>
</dbReference>
<feature type="domain" description="Nitrogenase/oxidoreductase component 1" evidence="1">
    <location>
        <begin position="16"/>
        <end position="459"/>
    </location>
</feature>
<dbReference type="InterPro" id="IPR049939">
    <property type="entry name" value="NifE-like"/>
</dbReference>
<dbReference type="InterPro" id="IPR000510">
    <property type="entry name" value="Nase/OxRdtase_comp1"/>
</dbReference>
<keyword evidence="3" id="KW-1185">Reference proteome</keyword>
<dbReference type="RefSeq" id="WP_093730444.1">
    <property type="nucleotide sequence ID" value="NZ_FMYW01000008.1"/>
</dbReference>